<evidence type="ECO:0000313" key="1">
    <source>
        <dbReference type="EMBL" id="KAH7320865.1"/>
    </source>
</evidence>
<dbReference type="AlphaFoldDB" id="A0A8K0SSL7"/>
<proteinExistence type="predicted"/>
<keyword evidence="2" id="KW-1185">Reference proteome</keyword>
<comment type="caution">
    <text evidence="1">The sequence shown here is derived from an EMBL/GenBank/DDBJ whole genome shotgun (WGS) entry which is preliminary data.</text>
</comment>
<name>A0A8K0SSL7_9HYPO</name>
<reference evidence="1" key="1">
    <citation type="journal article" date="2021" name="Nat. Commun.">
        <title>Genetic determinants of endophytism in the Arabidopsis root mycobiome.</title>
        <authorList>
            <person name="Mesny F."/>
            <person name="Miyauchi S."/>
            <person name="Thiergart T."/>
            <person name="Pickel B."/>
            <person name="Atanasova L."/>
            <person name="Karlsson M."/>
            <person name="Huettel B."/>
            <person name="Barry K.W."/>
            <person name="Haridas S."/>
            <person name="Chen C."/>
            <person name="Bauer D."/>
            <person name="Andreopoulos W."/>
            <person name="Pangilinan J."/>
            <person name="LaButti K."/>
            <person name="Riley R."/>
            <person name="Lipzen A."/>
            <person name="Clum A."/>
            <person name="Drula E."/>
            <person name="Henrissat B."/>
            <person name="Kohler A."/>
            <person name="Grigoriev I.V."/>
            <person name="Martin F.M."/>
            <person name="Hacquard S."/>
        </authorList>
    </citation>
    <scope>NUCLEOTIDE SEQUENCE</scope>
    <source>
        <strain evidence="1">MPI-CAGE-CH-0235</strain>
    </source>
</reference>
<sequence>MFASTSTAADTAWDSITVGGGLAGSVVDSRLSTLVMEQPDVGRNLADHSNLALGFQVHVPKEGLVAAIAEEGANPDSTHPLLANDRTFLEHAVLHADLSLSPLPASLIHHASPPTTRAPPWIAMSREAIRIHLKIVNDATTLGRETNL</sequence>
<dbReference type="EMBL" id="JAGPNK010000005">
    <property type="protein sequence ID" value="KAH7320865.1"/>
    <property type="molecule type" value="Genomic_DNA"/>
</dbReference>
<protein>
    <recommendedName>
        <fullName evidence="3">Glucose-methanol-choline oxidoreductase N-terminal domain-containing protein</fullName>
    </recommendedName>
</protein>
<dbReference type="Proteomes" id="UP000813444">
    <property type="component" value="Unassembled WGS sequence"/>
</dbReference>
<organism evidence="1 2">
    <name type="scientific">Stachybotrys elegans</name>
    <dbReference type="NCBI Taxonomy" id="80388"/>
    <lineage>
        <taxon>Eukaryota</taxon>
        <taxon>Fungi</taxon>
        <taxon>Dikarya</taxon>
        <taxon>Ascomycota</taxon>
        <taxon>Pezizomycotina</taxon>
        <taxon>Sordariomycetes</taxon>
        <taxon>Hypocreomycetidae</taxon>
        <taxon>Hypocreales</taxon>
        <taxon>Stachybotryaceae</taxon>
        <taxon>Stachybotrys</taxon>
    </lineage>
</organism>
<gene>
    <name evidence="1" type="ORF">B0I35DRAFT_510674</name>
</gene>
<evidence type="ECO:0000313" key="2">
    <source>
        <dbReference type="Proteomes" id="UP000813444"/>
    </source>
</evidence>
<accession>A0A8K0SSL7</accession>
<evidence type="ECO:0008006" key="3">
    <source>
        <dbReference type="Google" id="ProtNLM"/>
    </source>
</evidence>